<sequence length="93" mass="10781">MTTHGTPTEETFKHYEPKAIRSAPVTPCDSESTWSTSWSQHYDLPGYDTGYDKNHCHIITSFKLRLHRAVIYCGKQYFLEFLWNVVGKSLIIV</sequence>
<keyword evidence="2" id="KW-1185">Reference proteome</keyword>
<proteinExistence type="predicted"/>
<accession>A0ACC1D7G6</accession>
<reference evidence="1 2" key="1">
    <citation type="journal article" date="2021" name="Front. Genet.">
        <title>Chromosome-Level Genome Assembly Reveals Significant Gene Expansion in the Toll and IMD Signaling Pathways of Dendrolimus kikuchii.</title>
        <authorList>
            <person name="Zhou J."/>
            <person name="Wu P."/>
            <person name="Xiong Z."/>
            <person name="Liu N."/>
            <person name="Zhao N."/>
            <person name="Ji M."/>
            <person name="Qiu Y."/>
            <person name="Yang B."/>
        </authorList>
    </citation>
    <scope>NUCLEOTIDE SEQUENCE [LARGE SCALE GENOMIC DNA]</scope>
    <source>
        <strain evidence="1">Ann1</strain>
    </source>
</reference>
<evidence type="ECO:0000313" key="2">
    <source>
        <dbReference type="Proteomes" id="UP000824533"/>
    </source>
</evidence>
<evidence type="ECO:0000313" key="1">
    <source>
        <dbReference type="EMBL" id="KAJ0179831.1"/>
    </source>
</evidence>
<comment type="caution">
    <text evidence="1">The sequence shown here is derived from an EMBL/GenBank/DDBJ whole genome shotgun (WGS) entry which is preliminary data.</text>
</comment>
<organism evidence="1 2">
    <name type="scientific">Dendrolimus kikuchii</name>
    <dbReference type="NCBI Taxonomy" id="765133"/>
    <lineage>
        <taxon>Eukaryota</taxon>
        <taxon>Metazoa</taxon>
        <taxon>Ecdysozoa</taxon>
        <taxon>Arthropoda</taxon>
        <taxon>Hexapoda</taxon>
        <taxon>Insecta</taxon>
        <taxon>Pterygota</taxon>
        <taxon>Neoptera</taxon>
        <taxon>Endopterygota</taxon>
        <taxon>Lepidoptera</taxon>
        <taxon>Glossata</taxon>
        <taxon>Ditrysia</taxon>
        <taxon>Bombycoidea</taxon>
        <taxon>Lasiocampidae</taxon>
        <taxon>Dendrolimus</taxon>
    </lineage>
</organism>
<gene>
    <name evidence="1" type="ORF">K1T71_004422</name>
</gene>
<name>A0ACC1D7G6_9NEOP</name>
<dbReference type="EMBL" id="CM034393">
    <property type="protein sequence ID" value="KAJ0179831.1"/>
    <property type="molecule type" value="Genomic_DNA"/>
</dbReference>
<dbReference type="Proteomes" id="UP000824533">
    <property type="component" value="Linkage Group LG07"/>
</dbReference>
<protein>
    <submittedName>
        <fullName evidence="1">Uncharacterized protein</fullName>
    </submittedName>
</protein>